<feature type="transmembrane region" description="Helical" evidence="6">
    <location>
        <begin position="84"/>
        <end position="103"/>
    </location>
</feature>
<comment type="similarity">
    <text evidence="2">Belongs to the TMEM86 family.</text>
</comment>
<dbReference type="InterPro" id="IPR012506">
    <property type="entry name" value="TMEM86B-like"/>
</dbReference>
<keyword evidence="5 6" id="KW-0472">Membrane</keyword>
<dbReference type="RefSeq" id="WP_176007085.1">
    <property type="nucleotide sequence ID" value="NZ_JABWMI010000018.1"/>
</dbReference>
<accession>A0A7Y8Y4M2</accession>
<keyword evidence="3 6" id="KW-0812">Transmembrane</keyword>
<feature type="transmembrane region" description="Helical" evidence="6">
    <location>
        <begin position="170"/>
        <end position="191"/>
    </location>
</feature>
<evidence type="ECO:0008006" key="9">
    <source>
        <dbReference type="Google" id="ProtNLM"/>
    </source>
</evidence>
<protein>
    <recommendedName>
        <fullName evidence="9">YhhN-like protein</fullName>
    </recommendedName>
</protein>
<evidence type="ECO:0000313" key="8">
    <source>
        <dbReference type="Proteomes" id="UP000535020"/>
    </source>
</evidence>
<feature type="transmembrane region" description="Helical" evidence="6">
    <location>
        <begin position="140"/>
        <end position="163"/>
    </location>
</feature>
<feature type="transmembrane region" description="Helical" evidence="6">
    <location>
        <begin position="197"/>
        <end position="218"/>
    </location>
</feature>
<evidence type="ECO:0000256" key="3">
    <source>
        <dbReference type="ARBA" id="ARBA00022692"/>
    </source>
</evidence>
<organism evidence="7 8">
    <name type="scientific">Flavobacterium agri</name>
    <dbReference type="NCBI Taxonomy" id="2743471"/>
    <lineage>
        <taxon>Bacteria</taxon>
        <taxon>Pseudomonadati</taxon>
        <taxon>Bacteroidota</taxon>
        <taxon>Flavobacteriia</taxon>
        <taxon>Flavobacteriales</taxon>
        <taxon>Flavobacteriaceae</taxon>
        <taxon>Flavobacterium</taxon>
    </lineage>
</organism>
<gene>
    <name evidence="7" type="ORF">HZF10_15225</name>
</gene>
<feature type="transmembrane region" description="Helical" evidence="6">
    <location>
        <begin position="12"/>
        <end position="31"/>
    </location>
</feature>
<evidence type="ECO:0000313" key="7">
    <source>
        <dbReference type="EMBL" id="NYA72280.1"/>
    </source>
</evidence>
<feature type="transmembrane region" description="Helical" evidence="6">
    <location>
        <begin position="37"/>
        <end position="53"/>
    </location>
</feature>
<comment type="caution">
    <text evidence="7">The sequence shown here is derived from an EMBL/GenBank/DDBJ whole genome shotgun (WGS) entry which is preliminary data.</text>
</comment>
<reference evidence="7 8" key="1">
    <citation type="submission" date="2020-07" db="EMBL/GenBank/DDBJ databases">
        <authorList>
            <person name="Sun Q."/>
        </authorList>
    </citation>
    <scope>NUCLEOTIDE SEQUENCE [LARGE SCALE GENOMIC DNA]</scope>
    <source>
        <strain evidence="7 8">MAH-1</strain>
    </source>
</reference>
<evidence type="ECO:0000256" key="5">
    <source>
        <dbReference type="ARBA" id="ARBA00023136"/>
    </source>
</evidence>
<name>A0A7Y8Y4M2_9FLAO</name>
<comment type="subcellular location">
    <subcellularLocation>
        <location evidence="1">Membrane</location>
        <topology evidence="1">Multi-pass membrane protein</topology>
    </subcellularLocation>
</comment>
<evidence type="ECO:0000256" key="2">
    <source>
        <dbReference type="ARBA" id="ARBA00007375"/>
    </source>
</evidence>
<keyword evidence="4 6" id="KW-1133">Transmembrane helix</keyword>
<dbReference type="GO" id="GO:0016020">
    <property type="term" value="C:membrane"/>
    <property type="evidence" value="ECO:0007669"/>
    <property type="project" value="UniProtKB-SubCell"/>
</dbReference>
<evidence type="ECO:0000256" key="1">
    <source>
        <dbReference type="ARBA" id="ARBA00004141"/>
    </source>
</evidence>
<dbReference type="EMBL" id="JACBJI010000007">
    <property type="protein sequence ID" value="NYA72280.1"/>
    <property type="molecule type" value="Genomic_DNA"/>
</dbReference>
<feature type="transmembrane region" description="Helical" evidence="6">
    <location>
        <begin position="110"/>
        <end position="128"/>
    </location>
</feature>
<evidence type="ECO:0000256" key="6">
    <source>
        <dbReference type="SAM" id="Phobius"/>
    </source>
</evidence>
<feature type="transmembrane region" description="Helical" evidence="6">
    <location>
        <begin position="60"/>
        <end position="78"/>
    </location>
</feature>
<evidence type="ECO:0000256" key="4">
    <source>
        <dbReference type="ARBA" id="ARBA00022989"/>
    </source>
</evidence>
<proteinExistence type="inferred from homology"/>
<keyword evidence="8" id="KW-1185">Reference proteome</keyword>
<dbReference type="Pfam" id="PF07947">
    <property type="entry name" value="YhhN"/>
    <property type="match status" value="1"/>
</dbReference>
<dbReference type="AlphaFoldDB" id="A0A7Y8Y4M2"/>
<dbReference type="Proteomes" id="UP000535020">
    <property type="component" value="Unassembled WGS sequence"/>
</dbReference>
<sequence>MERITRSAVVKFFIVAYCCLSAVEIAAEYFYDLPLIWATKPFMNPLLVLMYWFSSRKVNFVFLLALAFSWVANLFFITRSLDSVAMGAYLFLGYRVLIIYVVLRIIRFPGWIPVFLGSLPFVFIYLYVINVSHDAIGDGLYMFIMQGLFISFLGGLSVGNYILQSEAKSTLLLISTMMFAFTQFLFVIRLYYLNLNIFQPLSMTLYALGQFILCKFVLMAERGEEKPVRAPELTD</sequence>